<accession>A0ABR8A7K0</accession>
<keyword evidence="1" id="KW-1133">Transmembrane helix</keyword>
<evidence type="ECO:0000313" key="3">
    <source>
        <dbReference type="EMBL" id="MBD2195619.1"/>
    </source>
</evidence>
<feature type="transmembrane region" description="Helical" evidence="1">
    <location>
        <begin position="7"/>
        <end position="25"/>
    </location>
</feature>
<proteinExistence type="predicted"/>
<name>A0ABR8A7K0_9CYAN</name>
<protein>
    <submittedName>
        <fullName evidence="3">DUF3592 domain-containing protein</fullName>
    </submittedName>
</protein>
<feature type="domain" description="DUF3592" evidence="2">
    <location>
        <begin position="40"/>
        <end position="108"/>
    </location>
</feature>
<gene>
    <name evidence="3" type="ORF">H6G24_08975</name>
</gene>
<keyword evidence="4" id="KW-1185">Reference proteome</keyword>
<dbReference type="Proteomes" id="UP000658514">
    <property type="component" value="Unassembled WGS sequence"/>
</dbReference>
<evidence type="ECO:0000313" key="4">
    <source>
        <dbReference type="Proteomes" id="UP000658514"/>
    </source>
</evidence>
<dbReference type="RefSeq" id="WP_190539641.1">
    <property type="nucleotide sequence ID" value="NZ_CAWPNO010000013.1"/>
</dbReference>
<evidence type="ECO:0000256" key="1">
    <source>
        <dbReference type="SAM" id="Phobius"/>
    </source>
</evidence>
<dbReference type="Pfam" id="PF12158">
    <property type="entry name" value="DUF3592"/>
    <property type="match status" value="1"/>
</dbReference>
<sequence length="165" mass="17994">MSKALKLIGSVMAGMGSICSVIGVVDALDTRSFMASSIQTQGTVVDVVRRSSRDNKGRISYFYYPVVKFTPASGEETIFESDTGSNPPSYSQGQSINILYNPQQPNAARENSWFTLWGFPAIFTGIGSIFVVIGGALLLVKIPEPQQVDFDFDAHFNDDSFGKDF</sequence>
<keyword evidence="1" id="KW-0812">Transmembrane</keyword>
<feature type="transmembrane region" description="Helical" evidence="1">
    <location>
        <begin position="117"/>
        <end position="140"/>
    </location>
</feature>
<dbReference type="EMBL" id="JACJQH010000011">
    <property type="protein sequence ID" value="MBD2195619.1"/>
    <property type="molecule type" value="Genomic_DNA"/>
</dbReference>
<evidence type="ECO:0000259" key="2">
    <source>
        <dbReference type="Pfam" id="PF12158"/>
    </source>
</evidence>
<dbReference type="InterPro" id="IPR021994">
    <property type="entry name" value="DUF3592"/>
</dbReference>
<reference evidence="3 4" key="1">
    <citation type="journal article" date="2020" name="ISME J.">
        <title>Comparative genomics reveals insights into cyanobacterial evolution and habitat adaptation.</title>
        <authorList>
            <person name="Chen M.Y."/>
            <person name="Teng W.K."/>
            <person name="Zhao L."/>
            <person name="Hu C.X."/>
            <person name="Zhou Y.K."/>
            <person name="Han B.P."/>
            <person name="Song L.R."/>
            <person name="Shu W.S."/>
        </authorList>
    </citation>
    <scope>NUCLEOTIDE SEQUENCE [LARGE SCALE GENOMIC DNA]</scope>
    <source>
        <strain evidence="3 4">FACHB-288</strain>
    </source>
</reference>
<comment type="caution">
    <text evidence="3">The sequence shown here is derived from an EMBL/GenBank/DDBJ whole genome shotgun (WGS) entry which is preliminary data.</text>
</comment>
<organism evidence="3 4">
    <name type="scientific">Calothrix parietina FACHB-288</name>
    <dbReference type="NCBI Taxonomy" id="2692896"/>
    <lineage>
        <taxon>Bacteria</taxon>
        <taxon>Bacillati</taxon>
        <taxon>Cyanobacteriota</taxon>
        <taxon>Cyanophyceae</taxon>
        <taxon>Nostocales</taxon>
        <taxon>Calotrichaceae</taxon>
        <taxon>Calothrix</taxon>
    </lineage>
</organism>
<keyword evidence="1" id="KW-0472">Membrane</keyword>